<dbReference type="GeneID" id="71998750"/>
<sequence length="179" mass="19403">MRLEPTIPHRQRFSTSDVLPSHALEDGCASSGDPYHEYMTLSLASRAVARPVPVCTRRQLPHYLDDTHLRSTRMVLAFLPVLIYLAGQVTAAPASGTRNAVAACPVGRVAVTTTAADFDKNTSVYSNLYDLGQNQTWAEVLEFPVAPPVSPCNVCPAIAISALIDVLVLPTSPRLEYEV</sequence>
<reference evidence="1 2" key="1">
    <citation type="journal article" date="2021" name="Environ. Microbiol.">
        <title>Gene family expansions and transcriptome signatures uncover fungal adaptations to wood decay.</title>
        <authorList>
            <person name="Hage H."/>
            <person name="Miyauchi S."/>
            <person name="Viragh M."/>
            <person name="Drula E."/>
            <person name="Min B."/>
            <person name="Chaduli D."/>
            <person name="Navarro D."/>
            <person name="Favel A."/>
            <person name="Norest M."/>
            <person name="Lesage-Meessen L."/>
            <person name="Balint B."/>
            <person name="Merenyi Z."/>
            <person name="de Eugenio L."/>
            <person name="Morin E."/>
            <person name="Martinez A.T."/>
            <person name="Baldrian P."/>
            <person name="Stursova M."/>
            <person name="Martinez M.J."/>
            <person name="Novotny C."/>
            <person name="Magnuson J.K."/>
            <person name="Spatafora J.W."/>
            <person name="Maurice S."/>
            <person name="Pangilinan J."/>
            <person name="Andreopoulos W."/>
            <person name="LaButti K."/>
            <person name="Hundley H."/>
            <person name="Na H."/>
            <person name="Kuo A."/>
            <person name="Barry K."/>
            <person name="Lipzen A."/>
            <person name="Henrissat B."/>
            <person name="Riley R."/>
            <person name="Ahrendt S."/>
            <person name="Nagy L.G."/>
            <person name="Grigoriev I.V."/>
            <person name="Martin F."/>
            <person name="Rosso M.N."/>
        </authorList>
    </citation>
    <scope>NUCLEOTIDE SEQUENCE [LARGE SCALE GENOMIC DNA]</scope>
    <source>
        <strain evidence="1 2">CIRM-BRFM 1785</strain>
    </source>
</reference>
<protein>
    <submittedName>
        <fullName evidence="1">Uncharacterized protein</fullName>
    </submittedName>
</protein>
<name>A0ABQ8KSU7_9APHY</name>
<dbReference type="RefSeq" id="XP_047783194.1">
    <property type="nucleotide sequence ID" value="XM_047918018.1"/>
</dbReference>
<organism evidence="1 2">
    <name type="scientific">Rhodofomes roseus</name>
    <dbReference type="NCBI Taxonomy" id="34475"/>
    <lineage>
        <taxon>Eukaryota</taxon>
        <taxon>Fungi</taxon>
        <taxon>Dikarya</taxon>
        <taxon>Basidiomycota</taxon>
        <taxon>Agaricomycotina</taxon>
        <taxon>Agaricomycetes</taxon>
        <taxon>Polyporales</taxon>
        <taxon>Rhodofomes</taxon>
    </lineage>
</organism>
<keyword evidence="2" id="KW-1185">Reference proteome</keyword>
<evidence type="ECO:0000313" key="2">
    <source>
        <dbReference type="Proteomes" id="UP000814176"/>
    </source>
</evidence>
<accession>A0ABQ8KSU7</accession>
<dbReference type="EMBL" id="JADCUA010000003">
    <property type="protein sequence ID" value="KAH9841895.1"/>
    <property type="molecule type" value="Genomic_DNA"/>
</dbReference>
<gene>
    <name evidence="1" type="ORF">C8Q71DRAFT_352767</name>
</gene>
<proteinExistence type="predicted"/>
<dbReference type="Proteomes" id="UP000814176">
    <property type="component" value="Unassembled WGS sequence"/>
</dbReference>
<comment type="caution">
    <text evidence="1">The sequence shown here is derived from an EMBL/GenBank/DDBJ whole genome shotgun (WGS) entry which is preliminary data.</text>
</comment>
<evidence type="ECO:0000313" key="1">
    <source>
        <dbReference type="EMBL" id="KAH9841895.1"/>
    </source>
</evidence>